<dbReference type="InterPro" id="IPR027417">
    <property type="entry name" value="P-loop_NTPase"/>
</dbReference>
<feature type="domain" description="ATPase dynein-related AAA" evidence="1">
    <location>
        <begin position="90"/>
        <end position="261"/>
    </location>
</feature>
<evidence type="ECO:0000313" key="2">
    <source>
        <dbReference type="EMBL" id="NME09453.1"/>
    </source>
</evidence>
<dbReference type="EMBL" id="JABAFD010000004">
    <property type="protein sequence ID" value="NME09453.1"/>
    <property type="molecule type" value="Genomic_DNA"/>
</dbReference>
<accession>A0AA44DKK7</accession>
<dbReference type="Pfam" id="PF07728">
    <property type="entry name" value="AAA_5"/>
    <property type="match status" value="1"/>
</dbReference>
<evidence type="ECO:0000259" key="1">
    <source>
        <dbReference type="Pfam" id="PF07728"/>
    </source>
</evidence>
<sequence>MNKNEFQLWMDEVEGLAESTITGYIETIEKKLPQIYKIDNLELLKEKVDNYLSDPTVINENKVWKNKISSSMKKYVKFFEEKIIPNLNRNLIISGAPGTGKSYNLEEDRKKYFGDRYERVTFYSNYTYNQFVGTYKPKPKFDEKKEYISYELTPGPFLRILVKSINDKQNKPHLLIIEEINRANAANVFGDIFQLLDRRLDGRSQYGISISEDMKKYLDDNLDDKLFNDELYIPSNLYIWCTMNSADQGVYPMDTAFKRRFEFEFIGINEGQNIIQDINIKVLWQEDELKWNKLRVAINNKLRESRQVKEDKLIGPFFIGKSVLEGDSEKFNKSFKNKLLMYLYEDICKYDKLIIFDKDYCTFSELIEAYESGHKVLNINIESNQNNLSIPTDNNNLQ</sequence>
<reference evidence="2 3" key="1">
    <citation type="submission" date="2020-04" db="EMBL/GenBank/DDBJ databases">
        <authorList>
            <person name="Hitch T.C.A."/>
            <person name="Wylensek D."/>
            <person name="Clavel T."/>
        </authorList>
    </citation>
    <scope>NUCLEOTIDE SEQUENCE [LARGE SCALE GENOMIC DNA]</scope>
    <source>
        <strain evidence="2 3">Med78_4-601-WT-2</strain>
    </source>
</reference>
<dbReference type="InterPro" id="IPR052934">
    <property type="entry name" value="Methyl-DNA_Rec/Restrict_Enz"/>
</dbReference>
<protein>
    <submittedName>
        <fullName evidence="2">AAA domain-containing protein</fullName>
    </submittedName>
</protein>
<organism evidence="2 3">
    <name type="scientific">Paraclostridium bifermentans</name>
    <name type="common">Clostridium bifermentans</name>
    <dbReference type="NCBI Taxonomy" id="1490"/>
    <lineage>
        <taxon>Bacteria</taxon>
        <taxon>Bacillati</taxon>
        <taxon>Bacillota</taxon>
        <taxon>Clostridia</taxon>
        <taxon>Peptostreptococcales</taxon>
        <taxon>Peptostreptococcaceae</taxon>
        <taxon>Paraclostridium</taxon>
    </lineage>
</organism>
<dbReference type="PANTHER" id="PTHR37291:SF1">
    <property type="entry name" value="TYPE IV METHYL-DIRECTED RESTRICTION ENZYME ECOKMCRB SUBUNIT"/>
    <property type="match status" value="1"/>
</dbReference>
<dbReference type="GO" id="GO:0005524">
    <property type="term" value="F:ATP binding"/>
    <property type="evidence" value="ECO:0007669"/>
    <property type="project" value="InterPro"/>
</dbReference>
<dbReference type="AlphaFoldDB" id="A0AA44DKK7"/>
<gene>
    <name evidence="2" type="ORF">HF875_07970</name>
</gene>
<evidence type="ECO:0000313" key="3">
    <source>
        <dbReference type="Proteomes" id="UP000573963"/>
    </source>
</evidence>
<dbReference type="PANTHER" id="PTHR37291">
    <property type="entry name" value="5-METHYLCYTOSINE-SPECIFIC RESTRICTION ENZYME B"/>
    <property type="match status" value="1"/>
</dbReference>
<dbReference type="Gene3D" id="3.40.50.300">
    <property type="entry name" value="P-loop containing nucleotide triphosphate hydrolases"/>
    <property type="match status" value="1"/>
</dbReference>
<dbReference type="SUPFAM" id="SSF52540">
    <property type="entry name" value="P-loop containing nucleoside triphosphate hydrolases"/>
    <property type="match status" value="1"/>
</dbReference>
<proteinExistence type="predicted"/>
<dbReference type="RefSeq" id="WP_168932071.1">
    <property type="nucleotide sequence ID" value="NZ_JABAFD010000004.1"/>
</dbReference>
<name>A0AA44DKK7_PARBF</name>
<dbReference type="InterPro" id="IPR011704">
    <property type="entry name" value="ATPase_dyneun-rel_AAA"/>
</dbReference>
<dbReference type="Proteomes" id="UP000573963">
    <property type="component" value="Unassembled WGS sequence"/>
</dbReference>
<dbReference type="GO" id="GO:0016887">
    <property type="term" value="F:ATP hydrolysis activity"/>
    <property type="evidence" value="ECO:0007669"/>
    <property type="project" value="InterPro"/>
</dbReference>
<comment type="caution">
    <text evidence="2">The sequence shown here is derived from an EMBL/GenBank/DDBJ whole genome shotgun (WGS) entry which is preliminary data.</text>
</comment>